<dbReference type="Proteomes" id="UP001596432">
    <property type="component" value="Unassembled WGS sequence"/>
</dbReference>
<evidence type="ECO:0000313" key="2">
    <source>
        <dbReference type="EMBL" id="MFC7141854.1"/>
    </source>
</evidence>
<proteinExistence type="predicted"/>
<dbReference type="Pfam" id="PF00155">
    <property type="entry name" value="Aminotran_1_2"/>
    <property type="match status" value="1"/>
</dbReference>
<dbReference type="PANTHER" id="PTHR43510:SF1">
    <property type="entry name" value="AMINOTRANSFERASE FUNCTION, HYPOTHETICAL (EUROFUNG)"/>
    <property type="match status" value="1"/>
</dbReference>
<dbReference type="InterPro" id="IPR004839">
    <property type="entry name" value="Aminotransferase_I/II_large"/>
</dbReference>
<keyword evidence="2" id="KW-0808">Transferase</keyword>
<dbReference type="GeneID" id="78822182"/>
<dbReference type="RefSeq" id="WP_274322933.1">
    <property type="nucleotide sequence ID" value="NZ_CP118158.1"/>
</dbReference>
<accession>A0ABD5Y3D8</accession>
<keyword evidence="3" id="KW-1185">Reference proteome</keyword>
<dbReference type="InterPro" id="IPR015424">
    <property type="entry name" value="PyrdxlP-dep_Trfase"/>
</dbReference>
<keyword evidence="2" id="KW-0032">Aminotransferase</keyword>
<name>A0ABD5Y3D8_9EURY</name>
<dbReference type="GO" id="GO:0008483">
    <property type="term" value="F:transaminase activity"/>
    <property type="evidence" value="ECO:0007669"/>
    <property type="project" value="UniProtKB-KW"/>
</dbReference>
<dbReference type="InterPro" id="IPR015421">
    <property type="entry name" value="PyrdxlP-dep_Trfase_major"/>
</dbReference>
<organism evidence="2 3">
    <name type="scientific">Halosimplex aquaticum</name>
    <dbReference type="NCBI Taxonomy" id="3026162"/>
    <lineage>
        <taxon>Archaea</taxon>
        <taxon>Methanobacteriati</taxon>
        <taxon>Methanobacteriota</taxon>
        <taxon>Stenosarchaea group</taxon>
        <taxon>Halobacteria</taxon>
        <taxon>Halobacteriales</taxon>
        <taxon>Haloarculaceae</taxon>
        <taxon>Halosimplex</taxon>
    </lineage>
</organism>
<dbReference type="PANTHER" id="PTHR43510">
    <property type="entry name" value="AMINOTRANSFERASE FUNCTION, HYPOTHETICAL (EUROFUNG)"/>
    <property type="match status" value="1"/>
</dbReference>
<dbReference type="CDD" id="cd00609">
    <property type="entry name" value="AAT_like"/>
    <property type="match status" value="1"/>
</dbReference>
<reference evidence="2 3" key="1">
    <citation type="journal article" date="2019" name="Int. J. Syst. Evol. Microbiol.">
        <title>The Global Catalogue of Microorganisms (GCM) 10K type strain sequencing project: providing services to taxonomists for standard genome sequencing and annotation.</title>
        <authorList>
            <consortium name="The Broad Institute Genomics Platform"/>
            <consortium name="The Broad Institute Genome Sequencing Center for Infectious Disease"/>
            <person name="Wu L."/>
            <person name="Ma J."/>
        </authorList>
    </citation>
    <scope>NUCLEOTIDE SEQUENCE [LARGE SCALE GENOMIC DNA]</scope>
    <source>
        <strain evidence="2 3">XZYJT29</strain>
    </source>
</reference>
<dbReference type="SUPFAM" id="SSF53383">
    <property type="entry name" value="PLP-dependent transferases"/>
    <property type="match status" value="1"/>
</dbReference>
<sequence length="358" mass="38756">MDIEPFALERWLAEHEHDAAVNLGDSGVRPLEADRFDTDPGRLGYVIPTNGDPDLRETVADRYDRGADELLFTCGTQEANLLAVLATLDRDSHAVCVTPTYQSLHSLPAAVADVTRVELAPPEWTLDPDAVADAIRPDTELIVLNNPNNPTGKVHSQETVDAVYDFAAGADAYLLSDEVYRPLTSVDERVTPVASMGPHGISTCGLSKGWGLPGLRFGWLAGPEEVVSAAWGWKDYTTISPSAFGQHVGRQAIEREDELLAENRAHVRGNRDLVADFVDEYGLDWHLPAGATGFLTVPDAFESSDAFCRALVGEGVVVAPGEAFGHPGYVRVGFGADRETVIDGLDRTGRVIEERRSP</sequence>
<dbReference type="Gene3D" id="3.90.1150.10">
    <property type="entry name" value="Aspartate Aminotransferase, domain 1"/>
    <property type="match status" value="1"/>
</dbReference>
<protein>
    <submittedName>
        <fullName evidence="2">Aminotransferase class I/II-fold pyridoxal phosphate-dependent enzyme</fullName>
    </submittedName>
</protein>
<dbReference type="AlphaFoldDB" id="A0ABD5Y3D8"/>
<evidence type="ECO:0000313" key="3">
    <source>
        <dbReference type="Proteomes" id="UP001596432"/>
    </source>
</evidence>
<dbReference type="Gene3D" id="3.40.640.10">
    <property type="entry name" value="Type I PLP-dependent aspartate aminotransferase-like (Major domain)"/>
    <property type="match status" value="1"/>
</dbReference>
<dbReference type="EMBL" id="JBHTAS010000001">
    <property type="protein sequence ID" value="MFC7141854.1"/>
    <property type="molecule type" value="Genomic_DNA"/>
</dbReference>
<gene>
    <name evidence="2" type="ORF">ACFQMA_18715</name>
</gene>
<comment type="caution">
    <text evidence="2">The sequence shown here is derived from an EMBL/GenBank/DDBJ whole genome shotgun (WGS) entry which is preliminary data.</text>
</comment>
<feature type="domain" description="Aminotransferase class I/classII large" evidence="1">
    <location>
        <begin position="46"/>
        <end position="341"/>
    </location>
</feature>
<dbReference type="InterPro" id="IPR015422">
    <property type="entry name" value="PyrdxlP-dep_Trfase_small"/>
</dbReference>
<evidence type="ECO:0000259" key="1">
    <source>
        <dbReference type="Pfam" id="PF00155"/>
    </source>
</evidence>